<dbReference type="Gene3D" id="1.10.510.10">
    <property type="entry name" value="Transferase(Phosphotransferase) domain 1"/>
    <property type="match status" value="1"/>
</dbReference>
<dbReference type="SUPFAM" id="SSF56112">
    <property type="entry name" value="Protein kinase-like (PK-like)"/>
    <property type="match status" value="1"/>
</dbReference>
<evidence type="ECO:0000256" key="2">
    <source>
        <dbReference type="ARBA" id="ARBA00022679"/>
    </source>
</evidence>
<dbReference type="InterPro" id="IPR017441">
    <property type="entry name" value="Protein_kinase_ATP_BS"/>
</dbReference>
<dbReference type="InterPro" id="IPR030616">
    <property type="entry name" value="Aur-like"/>
</dbReference>
<dbReference type="AlphaFoldDB" id="G0R597"/>
<keyword evidence="4 11" id="KW-0418">Kinase</keyword>
<dbReference type="GO" id="GO:0004674">
    <property type="term" value="F:protein serine/threonine kinase activity"/>
    <property type="evidence" value="ECO:0007669"/>
    <property type="project" value="UniProtKB-KW"/>
</dbReference>
<keyword evidence="3 7" id="KW-0547">Nucleotide-binding</keyword>
<dbReference type="PROSITE" id="PS50011">
    <property type="entry name" value="PROTEIN_KINASE_DOM"/>
    <property type="match status" value="1"/>
</dbReference>
<proteinExistence type="predicted"/>
<accession>G0R597</accession>
<sequence length="211" mass="25481">MNRKYLYIINKEKQKTNIIKYIQFYQYILFLKLFYIQSYQHVKESVKQIYLNKNFENDFKKYYDDNSNSSSNNNSKKNIKNYQFITSKKSNLGHGAYSHVKLAIDNYSGKKVAIKCVKKKYIFKLCSIENLKREIKLQKKMIHQNICKLFSFFEDKQNVYLVLEYCEKGNLFQILKKSQFFLEKTAFAFFFQTCLAIDHLHKNDIIHRDLK</sequence>
<evidence type="ECO:0000256" key="8">
    <source>
        <dbReference type="PIRSR" id="PIRSR630616-3"/>
    </source>
</evidence>
<dbReference type="OrthoDB" id="411245at2759"/>
<evidence type="ECO:0000256" key="3">
    <source>
        <dbReference type="ARBA" id="ARBA00022741"/>
    </source>
</evidence>
<keyword evidence="12" id="KW-1185">Reference proteome</keyword>
<evidence type="ECO:0000313" key="12">
    <source>
        <dbReference type="Proteomes" id="UP000008983"/>
    </source>
</evidence>
<dbReference type="GeneID" id="14903416"/>
<dbReference type="Proteomes" id="UP000008983">
    <property type="component" value="Unassembled WGS sequence"/>
</dbReference>
<name>G0R597_ICHMU</name>
<evidence type="ECO:0000256" key="4">
    <source>
        <dbReference type="ARBA" id="ARBA00022777"/>
    </source>
</evidence>
<dbReference type="eggNOG" id="KOG0616">
    <property type="taxonomic scope" value="Eukaryota"/>
</dbReference>
<dbReference type="Gene3D" id="3.30.200.20">
    <property type="entry name" value="Phosphorylase Kinase, domain 1"/>
    <property type="match status" value="1"/>
</dbReference>
<dbReference type="InterPro" id="IPR000719">
    <property type="entry name" value="Prot_kinase_dom"/>
</dbReference>
<evidence type="ECO:0000256" key="7">
    <source>
        <dbReference type="PIRSR" id="PIRSR630616-2"/>
    </source>
</evidence>
<dbReference type="PROSITE" id="PS00107">
    <property type="entry name" value="PROTEIN_KINASE_ATP"/>
    <property type="match status" value="1"/>
</dbReference>
<evidence type="ECO:0000256" key="1">
    <source>
        <dbReference type="ARBA" id="ARBA00022527"/>
    </source>
</evidence>
<dbReference type="InterPro" id="IPR011009">
    <property type="entry name" value="Kinase-like_dom_sf"/>
</dbReference>
<organism evidence="11 12">
    <name type="scientific">Ichthyophthirius multifiliis</name>
    <name type="common">White spot disease agent</name>
    <name type="synonym">Ich</name>
    <dbReference type="NCBI Taxonomy" id="5932"/>
    <lineage>
        <taxon>Eukaryota</taxon>
        <taxon>Sar</taxon>
        <taxon>Alveolata</taxon>
        <taxon>Ciliophora</taxon>
        <taxon>Intramacronucleata</taxon>
        <taxon>Oligohymenophorea</taxon>
        <taxon>Hymenostomatida</taxon>
        <taxon>Ophryoglenina</taxon>
        <taxon>Ichthyophthirius</taxon>
    </lineage>
</organism>
<dbReference type="Pfam" id="PF00069">
    <property type="entry name" value="Pkinase"/>
    <property type="match status" value="1"/>
</dbReference>
<dbReference type="PANTHER" id="PTHR24350">
    <property type="entry name" value="SERINE/THREONINE-PROTEIN KINASE IAL-RELATED"/>
    <property type="match status" value="1"/>
</dbReference>
<feature type="domain" description="Protein kinase" evidence="10">
    <location>
        <begin position="86"/>
        <end position="211"/>
    </location>
</feature>
<dbReference type="SMART" id="SM00220">
    <property type="entry name" value="S_TKc"/>
    <property type="match status" value="1"/>
</dbReference>
<dbReference type="EMBL" id="GL984365">
    <property type="protein sequence ID" value="EGR27342.1"/>
    <property type="molecule type" value="Genomic_DNA"/>
</dbReference>
<feature type="binding site" evidence="9">
    <location>
        <position position="124"/>
    </location>
    <ligand>
        <name>ATP</name>
        <dbReference type="ChEBI" id="CHEBI:30616"/>
    </ligand>
</feature>
<feature type="active site" description="Proton acceptor" evidence="6">
    <location>
        <position position="209"/>
    </location>
</feature>
<dbReference type="GO" id="GO:0005524">
    <property type="term" value="F:ATP binding"/>
    <property type="evidence" value="ECO:0007669"/>
    <property type="project" value="UniProtKB-UniRule"/>
</dbReference>
<protein>
    <submittedName>
        <fullName evidence="11">Protein kinase domain protein</fullName>
        <ecNumber evidence="11">2.7.11.1</ecNumber>
    </submittedName>
</protein>
<dbReference type="RefSeq" id="XP_004024226.1">
    <property type="nucleotide sequence ID" value="XM_004024177.1"/>
</dbReference>
<keyword evidence="1" id="KW-0723">Serine/threonine-protein kinase</keyword>
<dbReference type="InParanoid" id="G0R597"/>
<evidence type="ECO:0000259" key="10">
    <source>
        <dbReference type="PROSITE" id="PS50011"/>
    </source>
</evidence>
<keyword evidence="5 7" id="KW-0067">ATP-binding</keyword>
<dbReference type="FunFam" id="3.30.200.20:FF:000042">
    <property type="entry name" value="Aurora kinase A"/>
    <property type="match status" value="1"/>
</dbReference>
<gene>
    <name evidence="11" type="ORF">IMG5_197270</name>
</gene>
<evidence type="ECO:0000256" key="5">
    <source>
        <dbReference type="ARBA" id="ARBA00022840"/>
    </source>
</evidence>
<dbReference type="STRING" id="857967.G0R597"/>
<feature type="binding site" evidence="7">
    <location>
        <position position="115"/>
    </location>
    <ligand>
        <name>ATP</name>
        <dbReference type="ChEBI" id="CHEBI:30616"/>
    </ligand>
</feature>
<feature type="non-terminal residue" evidence="11">
    <location>
        <position position="211"/>
    </location>
</feature>
<evidence type="ECO:0000256" key="6">
    <source>
        <dbReference type="PIRSR" id="PIRSR630616-1"/>
    </source>
</evidence>
<evidence type="ECO:0000256" key="9">
    <source>
        <dbReference type="PROSITE-ProRule" id="PRU10141"/>
    </source>
</evidence>
<evidence type="ECO:0000313" key="11">
    <source>
        <dbReference type="EMBL" id="EGR27342.1"/>
    </source>
</evidence>
<reference evidence="11 12" key="1">
    <citation type="submission" date="2011-07" db="EMBL/GenBank/DDBJ databases">
        <authorList>
            <person name="Coyne R."/>
            <person name="Brami D."/>
            <person name="Johnson J."/>
            <person name="Hostetler J."/>
            <person name="Hannick L."/>
            <person name="Clark T."/>
            <person name="Cassidy-Hanley D."/>
            <person name="Inman J."/>
        </authorList>
    </citation>
    <scope>NUCLEOTIDE SEQUENCE [LARGE SCALE GENOMIC DNA]</scope>
    <source>
        <strain evidence="11 12">G5</strain>
    </source>
</reference>
<dbReference type="EC" id="2.7.11.1" evidence="11"/>
<dbReference type="OMA" id="XHSSHRS"/>
<keyword evidence="2 11" id="KW-0808">Transferase</keyword>
<feature type="cross-link" description="Glycyl lysine isopeptide (Lys-Gly) (interchain with G-Cter in SUMO2)" evidence="8">
    <location>
        <position position="211"/>
    </location>
</feature>